<dbReference type="Proteomes" id="UP000243459">
    <property type="component" value="Chromosome 9"/>
</dbReference>
<reference evidence="3" key="1">
    <citation type="journal article" date="2017" name="Nat. Commun.">
        <title>The asparagus genome sheds light on the origin and evolution of a young Y chromosome.</title>
        <authorList>
            <person name="Harkess A."/>
            <person name="Zhou J."/>
            <person name="Xu C."/>
            <person name="Bowers J.E."/>
            <person name="Van der Hulst R."/>
            <person name="Ayyampalayam S."/>
            <person name="Mercati F."/>
            <person name="Riccardi P."/>
            <person name="McKain M.R."/>
            <person name="Kakrana A."/>
            <person name="Tang H."/>
            <person name="Ray J."/>
            <person name="Groenendijk J."/>
            <person name="Arikit S."/>
            <person name="Mathioni S.M."/>
            <person name="Nakano M."/>
            <person name="Shan H."/>
            <person name="Telgmann-Rauber A."/>
            <person name="Kanno A."/>
            <person name="Yue Z."/>
            <person name="Chen H."/>
            <person name="Li W."/>
            <person name="Chen Y."/>
            <person name="Xu X."/>
            <person name="Zhang Y."/>
            <person name="Luo S."/>
            <person name="Chen H."/>
            <person name="Gao J."/>
            <person name="Mao Z."/>
            <person name="Pires J.C."/>
            <person name="Luo M."/>
            <person name="Kudrna D."/>
            <person name="Wing R.A."/>
            <person name="Meyers B.C."/>
            <person name="Yi K."/>
            <person name="Kong H."/>
            <person name="Lavrijsen P."/>
            <person name="Sunseri F."/>
            <person name="Falavigna A."/>
            <person name="Ye Y."/>
            <person name="Leebens-Mack J.H."/>
            <person name="Chen G."/>
        </authorList>
    </citation>
    <scope>NUCLEOTIDE SEQUENCE [LARGE SCALE GENOMIC DNA]</scope>
    <source>
        <strain evidence="3">cv. DH0086</strain>
    </source>
</reference>
<dbReference type="AlphaFoldDB" id="A0A5P1E847"/>
<evidence type="ECO:0000256" key="1">
    <source>
        <dbReference type="SAM" id="MobiDB-lite"/>
    </source>
</evidence>
<protein>
    <submittedName>
        <fullName evidence="2">Uncharacterized protein</fullName>
    </submittedName>
</protein>
<feature type="region of interest" description="Disordered" evidence="1">
    <location>
        <begin position="58"/>
        <end position="124"/>
    </location>
</feature>
<proteinExistence type="predicted"/>
<gene>
    <name evidence="2" type="ORF">A4U43_C09F16900</name>
</gene>
<name>A0A5P1E847_ASPOF</name>
<dbReference type="Gramene" id="ONK58811">
    <property type="protein sequence ID" value="ONK58811"/>
    <property type="gene ID" value="A4U43_C09F16900"/>
</dbReference>
<dbReference type="PANTHER" id="PTHR46168:SF1">
    <property type="entry name" value="ARMADILLO REPEAT ONLY 4"/>
    <property type="match status" value="1"/>
</dbReference>
<dbReference type="EMBL" id="CM007389">
    <property type="protein sequence ID" value="ONK58811.1"/>
    <property type="molecule type" value="Genomic_DNA"/>
</dbReference>
<evidence type="ECO:0000313" key="2">
    <source>
        <dbReference type="EMBL" id="ONK58811.1"/>
    </source>
</evidence>
<sequence length="206" mass="22479">MIARRPRAVPVHCERALGSPDEAADPCGWARVEDGPPRPCLPQGGRLRWRMPFRAPRVASGRLSSDLEDSKPAPKKHTSIHSLVQGMSTAGPMPSDSFGSGIGRGSSMCRDHHHHRKERENESPEVKLGLKIACADALWMLSRGSISNSRKITETKGLLCLSKIVEKEKGNYRVWRSVVAAEVDSIRREDAAACSGSALFASFARA</sequence>
<evidence type="ECO:0000313" key="3">
    <source>
        <dbReference type="Proteomes" id="UP000243459"/>
    </source>
</evidence>
<accession>A0A5P1E847</accession>
<keyword evidence="3" id="KW-1185">Reference proteome</keyword>
<dbReference type="PANTHER" id="PTHR46168">
    <property type="entry name" value="ARMADILLO REPEAT ONLY 4"/>
    <property type="match status" value="1"/>
</dbReference>
<organism evidence="2 3">
    <name type="scientific">Asparagus officinalis</name>
    <name type="common">Garden asparagus</name>
    <dbReference type="NCBI Taxonomy" id="4686"/>
    <lineage>
        <taxon>Eukaryota</taxon>
        <taxon>Viridiplantae</taxon>
        <taxon>Streptophyta</taxon>
        <taxon>Embryophyta</taxon>
        <taxon>Tracheophyta</taxon>
        <taxon>Spermatophyta</taxon>
        <taxon>Magnoliopsida</taxon>
        <taxon>Liliopsida</taxon>
        <taxon>Asparagales</taxon>
        <taxon>Asparagaceae</taxon>
        <taxon>Asparagoideae</taxon>
        <taxon>Asparagus</taxon>
    </lineage>
</organism>